<dbReference type="GO" id="GO:0008743">
    <property type="term" value="F:L-threonine 3-dehydrogenase activity"/>
    <property type="evidence" value="ECO:0007669"/>
    <property type="project" value="TreeGrafter"/>
</dbReference>
<dbReference type="PANTHER" id="PTHR42687">
    <property type="entry name" value="L-THREONINE 3-DEHYDROGENASE"/>
    <property type="match status" value="1"/>
</dbReference>
<dbReference type="InterPro" id="IPR051225">
    <property type="entry name" value="NAD(P)_epim/dehydratase"/>
</dbReference>
<reference evidence="3 4" key="1">
    <citation type="journal article" date="2016" name="Nat. Commun.">
        <title>Thousands of microbial genomes shed light on interconnected biogeochemical processes in an aquifer system.</title>
        <authorList>
            <person name="Anantharaman K."/>
            <person name="Brown C.T."/>
            <person name="Hug L.A."/>
            <person name="Sharon I."/>
            <person name="Castelle C.J."/>
            <person name="Probst A.J."/>
            <person name="Thomas B.C."/>
            <person name="Singh A."/>
            <person name="Wilkins M.J."/>
            <person name="Karaoz U."/>
            <person name="Brodie E.L."/>
            <person name="Williams K.H."/>
            <person name="Hubbard S.S."/>
            <person name="Banfield J.F."/>
        </authorList>
    </citation>
    <scope>NUCLEOTIDE SEQUENCE [LARGE SCALE GENOMIC DNA]</scope>
</reference>
<dbReference type="FunFam" id="3.40.50.720:FF:000077">
    <property type="entry name" value="L-threonine 3-dehydrogenase, mitochondrial"/>
    <property type="match status" value="1"/>
</dbReference>
<dbReference type="PANTHER" id="PTHR42687:SF1">
    <property type="entry name" value="L-THREONINE 3-DEHYDROGENASE, MITOCHONDRIAL"/>
    <property type="match status" value="1"/>
</dbReference>
<accession>A0A1F6YAC4</accession>
<dbReference type="AlphaFoldDB" id="A0A1F6YAC4"/>
<protein>
    <submittedName>
        <fullName evidence="3">NAD-dependent epimerase</fullName>
    </submittedName>
</protein>
<gene>
    <name evidence="3" type="ORF">A3F97_01080</name>
</gene>
<dbReference type="Gene3D" id="3.40.50.720">
    <property type="entry name" value="NAD(P)-binding Rossmann-like Domain"/>
    <property type="match status" value="1"/>
</dbReference>
<evidence type="ECO:0000313" key="4">
    <source>
        <dbReference type="Proteomes" id="UP000176826"/>
    </source>
</evidence>
<sequence>MEKILVIGACGQIGVELTLALRKKYGNENVLATDIKEEHPLLLGTGPFAILDAMDAEAVRALVKAPTPSGVGVPTESVGKKITTIYLLAALLSATGEKNPKLAWELNMGSLRQILDLSVDEKIKLFWPSSIAVFGVTAPRENTPQKTIIEPTTMYGITKYTGELLCQYYNKRFGLDVRSVRYPGLISWKSEPGGGTTDYAVEIYYEALKQGKYTCFLSENTYLPMMYMDDAIRATIEIMEVPVEKVQSRMAYNLSAMSFSPREIAEEIKKHIPSFEINYMPDLRQKIADSWPKSIDDSAARADWGWKPEFNLEKMTAEMLKNLKDKLK</sequence>
<name>A0A1F6YAC4_9BACT</name>
<dbReference type="EMBL" id="MFVT01000026">
    <property type="protein sequence ID" value="OGJ03328.1"/>
    <property type="molecule type" value="Genomic_DNA"/>
</dbReference>
<dbReference type="Proteomes" id="UP000176826">
    <property type="component" value="Unassembled WGS sequence"/>
</dbReference>
<dbReference type="GO" id="GO:0006567">
    <property type="term" value="P:L-threonine catabolic process"/>
    <property type="evidence" value="ECO:0007669"/>
    <property type="project" value="TreeGrafter"/>
</dbReference>
<evidence type="ECO:0000256" key="1">
    <source>
        <dbReference type="ARBA" id="ARBA00007637"/>
    </source>
</evidence>
<feature type="domain" description="NAD-dependent epimerase/dehydratase" evidence="2">
    <location>
        <begin position="4"/>
        <end position="253"/>
    </location>
</feature>
<dbReference type="InterPro" id="IPR001509">
    <property type="entry name" value="Epimerase_deHydtase"/>
</dbReference>
<comment type="similarity">
    <text evidence="1">Belongs to the NAD(P)-dependent epimerase/dehydratase family.</text>
</comment>
<dbReference type="Pfam" id="PF01370">
    <property type="entry name" value="Epimerase"/>
    <property type="match status" value="1"/>
</dbReference>
<dbReference type="SUPFAM" id="SSF51735">
    <property type="entry name" value="NAD(P)-binding Rossmann-fold domains"/>
    <property type="match status" value="1"/>
</dbReference>
<organism evidence="3 4">
    <name type="scientific">Candidatus Nomurabacteria bacterium RIFCSPLOWO2_12_FULL_41_10</name>
    <dbReference type="NCBI Taxonomy" id="1801795"/>
    <lineage>
        <taxon>Bacteria</taxon>
        <taxon>Candidatus Nomuraibacteriota</taxon>
    </lineage>
</organism>
<dbReference type="InterPro" id="IPR036291">
    <property type="entry name" value="NAD(P)-bd_dom_sf"/>
</dbReference>
<evidence type="ECO:0000313" key="3">
    <source>
        <dbReference type="EMBL" id="OGJ03328.1"/>
    </source>
</evidence>
<proteinExistence type="inferred from homology"/>
<comment type="caution">
    <text evidence="3">The sequence shown here is derived from an EMBL/GenBank/DDBJ whole genome shotgun (WGS) entry which is preliminary data.</text>
</comment>
<evidence type="ECO:0000259" key="2">
    <source>
        <dbReference type="Pfam" id="PF01370"/>
    </source>
</evidence>